<reference evidence="2" key="1">
    <citation type="submission" date="2022-03" db="EMBL/GenBank/DDBJ databases">
        <title>De novo assembled genomes of Belliella spp. (Cyclobacteriaceae) strains.</title>
        <authorList>
            <person name="Szabo A."/>
            <person name="Korponai K."/>
            <person name="Felfoldi T."/>
        </authorList>
    </citation>
    <scope>NUCLEOTIDE SEQUENCE</scope>
    <source>
        <strain evidence="2">DSM 111904</strain>
    </source>
</reference>
<sequence length="397" mass="44609">MNNPKFKPIMKSSMKALLITFLILFFSCQNDIENNGNVTVVEKGLRIIWDETSIVNVATEGFYPRLRVLSSGEYLIAYESPQGDIMLKKSQDGIQWEDLGMAYSSFDYTNPENGTLVKVRATNPELIELDNGDVLLATNLRPTQDGVYPFSIAVKRSFDKGITWGEPDILYQGGNRFDNGCWEPSFLALPNGDIQLYFANETPYPDSHDQQISVLYSKDQGVTWSSGFKTVSYRAQFRDGMPVAVHDDIHIYVAIEDNVSGQFKPYIVKNAINESWDSPVSGSDENRYNTLKDPLPDYVYAGAPYLIKTSGGYYVMSYQSTGDRADNWELATMEVVISDTPSNFRNPSRPFKVPLNREAKWNSLTDLGNDQIAALSTTNFQSSQVGIWMVKGKIVND</sequence>
<dbReference type="PANTHER" id="PTHR38792:SF3">
    <property type="entry name" value="BNR_ASP-BOX REPEAT DOMAIN PROTEIN (AFU_ORTHOLOGUE AFUA_7G06430)-RELATED"/>
    <property type="match status" value="1"/>
</dbReference>
<protein>
    <submittedName>
        <fullName evidence="2">Exo-alpha-sialidase</fullName>
    </submittedName>
</protein>
<dbReference type="SUPFAM" id="SSF50939">
    <property type="entry name" value="Sialidases"/>
    <property type="match status" value="1"/>
</dbReference>
<organism evidence="2 3">
    <name type="scientific">Belliella filtrata</name>
    <dbReference type="NCBI Taxonomy" id="2923435"/>
    <lineage>
        <taxon>Bacteria</taxon>
        <taxon>Pseudomonadati</taxon>
        <taxon>Bacteroidota</taxon>
        <taxon>Cytophagia</taxon>
        <taxon>Cytophagales</taxon>
        <taxon>Cyclobacteriaceae</taxon>
        <taxon>Belliella</taxon>
    </lineage>
</organism>
<dbReference type="EMBL" id="JAKZGP010000069">
    <property type="protein sequence ID" value="MCH7411301.1"/>
    <property type="molecule type" value="Genomic_DNA"/>
</dbReference>
<proteinExistence type="predicted"/>
<dbReference type="CDD" id="cd15482">
    <property type="entry name" value="Sialidase_non-viral"/>
    <property type="match status" value="1"/>
</dbReference>
<evidence type="ECO:0000313" key="3">
    <source>
        <dbReference type="Proteomes" id="UP001165489"/>
    </source>
</evidence>
<evidence type="ECO:0000313" key="2">
    <source>
        <dbReference type="EMBL" id="MCH7411301.1"/>
    </source>
</evidence>
<dbReference type="RefSeq" id="WP_241349654.1">
    <property type="nucleotide sequence ID" value="NZ_JAKZGP010000069.1"/>
</dbReference>
<dbReference type="Proteomes" id="UP001165489">
    <property type="component" value="Unassembled WGS sequence"/>
</dbReference>
<dbReference type="PANTHER" id="PTHR38792">
    <property type="entry name" value="BNR/ASP-BOX REPEAT DOMAIN PROTEIN (AFU_ORTHOLOGUE AFUA_7G06430)-RELATED"/>
    <property type="match status" value="1"/>
</dbReference>
<comment type="caution">
    <text evidence="2">The sequence shown here is derived from an EMBL/GenBank/DDBJ whole genome shotgun (WGS) entry which is preliminary data.</text>
</comment>
<dbReference type="InterPro" id="IPR036278">
    <property type="entry name" value="Sialidase_sf"/>
</dbReference>
<evidence type="ECO:0000256" key="1">
    <source>
        <dbReference type="SAM" id="SignalP"/>
    </source>
</evidence>
<feature type="signal peptide" evidence="1">
    <location>
        <begin position="1"/>
        <end position="30"/>
    </location>
</feature>
<dbReference type="Gene3D" id="2.120.10.10">
    <property type="match status" value="1"/>
</dbReference>
<accession>A0ABS9V4H2</accession>
<keyword evidence="3" id="KW-1185">Reference proteome</keyword>
<dbReference type="PROSITE" id="PS51257">
    <property type="entry name" value="PROKAR_LIPOPROTEIN"/>
    <property type="match status" value="1"/>
</dbReference>
<feature type="chain" id="PRO_5046505614" evidence="1">
    <location>
        <begin position="31"/>
        <end position="397"/>
    </location>
</feature>
<keyword evidence="1" id="KW-0732">Signal</keyword>
<gene>
    <name evidence="2" type="ORF">MM239_18040</name>
</gene>
<name>A0ABS9V4H2_9BACT</name>